<evidence type="ECO:0000256" key="2">
    <source>
        <dbReference type="SAM" id="SignalP"/>
    </source>
</evidence>
<dbReference type="RefSeq" id="WP_130598038.1">
    <property type="nucleotide sequence ID" value="NZ_CP036200.1"/>
</dbReference>
<keyword evidence="2" id="KW-0732">Signal</keyword>
<sequence length="100" mass="11579">MLFFNRQFMLFVLCLCILPAQAFGQVMIPVEAINITPDYSFANQNDEFRTCHMEPAPVCDTKPDFMPLAVWFVLMPLLPLMVRLLHVGLELPKLPRPRRC</sequence>
<organism evidence="3 4">
    <name type="scientific">Shewanella maritima</name>
    <dbReference type="NCBI Taxonomy" id="2520507"/>
    <lineage>
        <taxon>Bacteria</taxon>
        <taxon>Pseudomonadati</taxon>
        <taxon>Pseudomonadota</taxon>
        <taxon>Gammaproteobacteria</taxon>
        <taxon>Alteromonadales</taxon>
        <taxon>Shewanellaceae</taxon>
        <taxon>Shewanella</taxon>
    </lineage>
</organism>
<evidence type="ECO:0008006" key="5">
    <source>
        <dbReference type="Google" id="ProtNLM"/>
    </source>
</evidence>
<dbReference type="AlphaFoldDB" id="A0A411PEU8"/>
<feature type="transmembrane region" description="Helical" evidence="1">
    <location>
        <begin position="68"/>
        <end position="89"/>
    </location>
</feature>
<dbReference type="Proteomes" id="UP000291106">
    <property type="component" value="Chromosome"/>
</dbReference>
<feature type="chain" id="PRO_5019026979" description="DUF2946 domain-containing protein" evidence="2">
    <location>
        <begin position="23"/>
        <end position="100"/>
    </location>
</feature>
<gene>
    <name evidence="3" type="ORF">EXU30_04620</name>
</gene>
<evidence type="ECO:0000313" key="3">
    <source>
        <dbReference type="EMBL" id="QBF82065.1"/>
    </source>
</evidence>
<accession>A0A411PEU8</accession>
<keyword evidence="1" id="KW-0812">Transmembrane</keyword>
<proteinExistence type="predicted"/>
<keyword evidence="4" id="KW-1185">Reference proteome</keyword>
<dbReference type="EMBL" id="CP036200">
    <property type="protein sequence ID" value="QBF82065.1"/>
    <property type="molecule type" value="Genomic_DNA"/>
</dbReference>
<feature type="signal peptide" evidence="2">
    <location>
        <begin position="1"/>
        <end position="22"/>
    </location>
</feature>
<name>A0A411PEU8_9GAMM</name>
<keyword evidence="1" id="KW-1133">Transmembrane helix</keyword>
<dbReference type="KEGG" id="smai:EXU30_04620"/>
<evidence type="ECO:0000256" key="1">
    <source>
        <dbReference type="SAM" id="Phobius"/>
    </source>
</evidence>
<reference evidence="3 4" key="1">
    <citation type="submission" date="2019-02" db="EMBL/GenBank/DDBJ databases">
        <title>Shewanella sp. D4-2 isolated from Dokdo Island.</title>
        <authorList>
            <person name="Baek K."/>
        </authorList>
    </citation>
    <scope>NUCLEOTIDE SEQUENCE [LARGE SCALE GENOMIC DNA]</scope>
    <source>
        <strain evidence="3 4">D4-2</strain>
    </source>
</reference>
<evidence type="ECO:0000313" key="4">
    <source>
        <dbReference type="Proteomes" id="UP000291106"/>
    </source>
</evidence>
<keyword evidence="1" id="KW-0472">Membrane</keyword>
<protein>
    <recommendedName>
        <fullName evidence="5">DUF2946 domain-containing protein</fullName>
    </recommendedName>
</protein>